<dbReference type="GO" id="GO:0005829">
    <property type="term" value="C:cytosol"/>
    <property type="evidence" value="ECO:0007669"/>
    <property type="project" value="UniProtKB-SubCell"/>
</dbReference>
<keyword evidence="1" id="KW-0256">Endoplasmic reticulum</keyword>
<dbReference type="GO" id="GO:0005789">
    <property type="term" value="C:endoplasmic reticulum membrane"/>
    <property type="evidence" value="ECO:0007669"/>
    <property type="project" value="UniProtKB-SubCell"/>
</dbReference>
<dbReference type="InterPro" id="IPR037364">
    <property type="entry name" value="Sec23"/>
</dbReference>
<keyword evidence="1" id="KW-0479">Metal-binding</keyword>
<dbReference type="InParanoid" id="A0A674PG32"/>
<dbReference type="GO" id="GO:0005096">
    <property type="term" value="F:GTPase activator activity"/>
    <property type="evidence" value="ECO:0007669"/>
    <property type="project" value="TreeGrafter"/>
</dbReference>
<evidence type="ECO:0000256" key="1">
    <source>
        <dbReference type="RuleBase" id="RU365030"/>
    </source>
</evidence>
<reference evidence="2 3" key="1">
    <citation type="journal article" date="2011" name="Genome Biol. Evol.">
        <title>Integration of the genetic map and genome assembly of fugu facilitates insights into distinct features of genome evolution in teleosts and mammals.</title>
        <authorList>
            <person name="Kai W."/>
            <person name="Kikuchi K."/>
            <person name="Tohari S."/>
            <person name="Chew A.K."/>
            <person name="Tay A."/>
            <person name="Fujiwara A."/>
            <person name="Hosoya S."/>
            <person name="Suetake H."/>
            <person name="Naruse K."/>
            <person name="Brenner S."/>
            <person name="Suzuki Y."/>
            <person name="Venkatesh B."/>
        </authorList>
    </citation>
    <scope>NUCLEOTIDE SEQUENCE [LARGE SCALE GENOMIC DNA]</scope>
</reference>
<dbReference type="GO" id="GO:0015031">
    <property type="term" value="P:protein transport"/>
    <property type="evidence" value="ECO:0007669"/>
    <property type="project" value="UniProtKB-KW"/>
</dbReference>
<dbReference type="GO" id="GO:0090110">
    <property type="term" value="P:COPII-coated vesicle cargo loading"/>
    <property type="evidence" value="ECO:0007669"/>
    <property type="project" value="TreeGrafter"/>
</dbReference>
<dbReference type="Proteomes" id="UP000005226">
    <property type="component" value="Chromosome 17"/>
</dbReference>
<dbReference type="Ensembl" id="ENSTRUT00000083214.1">
    <property type="protein sequence ID" value="ENSTRUP00000084692.1"/>
    <property type="gene ID" value="ENSTRUG00000028639.1"/>
</dbReference>
<comment type="subcellular location">
    <subcellularLocation>
        <location evidence="1">Cytoplasmic vesicle</location>
        <location evidence="1">COPII-coated vesicle membrane</location>
        <topology evidence="1">Peripheral membrane protein</topology>
        <orientation evidence="1">Cytoplasmic side</orientation>
    </subcellularLocation>
    <subcellularLocation>
        <location evidence="1">Endoplasmic reticulum membrane</location>
        <topology evidence="1">Peripheral membrane protein</topology>
        <orientation evidence="1">Cytoplasmic side</orientation>
    </subcellularLocation>
    <subcellularLocation>
        <location evidence="1">Cytoplasm</location>
        <location evidence="1">Cytosol</location>
    </subcellularLocation>
</comment>
<evidence type="ECO:0000313" key="3">
    <source>
        <dbReference type="Proteomes" id="UP000005226"/>
    </source>
</evidence>
<comment type="function">
    <text evidence="1">Component of the coat protein complex II (COPII) which promotes the formation of transport vesicles from the endoplasmic reticulum (ER). The coat has two main functions, the physical deformation of the endoplasmic reticulum membrane into vesicles and the selection of cargo molecules.</text>
</comment>
<protein>
    <recommendedName>
        <fullName evidence="1">Protein transport protein SEC23</fullName>
    </recommendedName>
</protein>
<dbReference type="PANTHER" id="PTHR11141:SF0">
    <property type="entry name" value="PROTEIN TRANSPORT PROTEIN SEC23"/>
    <property type="match status" value="1"/>
</dbReference>
<keyword evidence="1" id="KW-0963">Cytoplasm</keyword>
<dbReference type="PANTHER" id="PTHR11141">
    <property type="entry name" value="PROTEIN TRANSPORT PROTEIN SEC23"/>
    <property type="match status" value="1"/>
</dbReference>
<dbReference type="GO" id="GO:0070971">
    <property type="term" value="C:endoplasmic reticulum exit site"/>
    <property type="evidence" value="ECO:0007669"/>
    <property type="project" value="TreeGrafter"/>
</dbReference>
<reference evidence="2" key="3">
    <citation type="submission" date="2025-09" db="UniProtKB">
        <authorList>
            <consortium name="Ensembl"/>
        </authorList>
    </citation>
    <scope>IDENTIFICATION</scope>
</reference>
<dbReference type="SUPFAM" id="SSF81995">
    <property type="entry name" value="beta-sandwich domain of Sec23/24"/>
    <property type="match status" value="1"/>
</dbReference>
<keyword evidence="1" id="KW-0968">Cytoplasmic vesicle</keyword>
<keyword evidence="1" id="KW-0653">Protein transport</keyword>
<keyword evidence="1" id="KW-0472">Membrane</keyword>
<keyword evidence="1" id="KW-0862">Zinc</keyword>
<organism evidence="2 3">
    <name type="scientific">Takifugu rubripes</name>
    <name type="common">Japanese pufferfish</name>
    <name type="synonym">Fugu rubripes</name>
    <dbReference type="NCBI Taxonomy" id="31033"/>
    <lineage>
        <taxon>Eukaryota</taxon>
        <taxon>Metazoa</taxon>
        <taxon>Chordata</taxon>
        <taxon>Craniata</taxon>
        <taxon>Vertebrata</taxon>
        <taxon>Euteleostomi</taxon>
        <taxon>Actinopterygii</taxon>
        <taxon>Neopterygii</taxon>
        <taxon>Teleostei</taxon>
        <taxon>Neoteleostei</taxon>
        <taxon>Acanthomorphata</taxon>
        <taxon>Eupercaria</taxon>
        <taxon>Tetraodontiformes</taxon>
        <taxon>Tetradontoidea</taxon>
        <taxon>Tetraodontidae</taxon>
        <taxon>Takifugu</taxon>
    </lineage>
</organism>
<keyword evidence="1" id="KW-0813">Transport</keyword>
<dbReference type="Gene3D" id="2.60.40.1670">
    <property type="entry name" value="beta-sandwich domain of Sec23/24"/>
    <property type="match status" value="1"/>
</dbReference>
<dbReference type="GeneTree" id="ENSGT00390000006916"/>
<reference evidence="2" key="2">
    <citation type="submission" date="2025-08" db="UniProtKB">
        <authorList>
            <consortium name="Ensembl"/>
        </authorList>
    </citation>
    <scope>IDENTIFICATION</scope>
</reference>
<dbReference type="GO" id="GO:0046872">
    <property type="term" value="F:metal ion binding"/>
    <property type="evidence" value="ECO:0007669"/>
    <property type="project" value="UniProtKB-KW"/>
</dbReference>
<proteinExistence type="inferred from homology"/>
<dbReference type="AlphaFoldDB" id="A0A674PG32"/>
<evidence type="ECO:0000313" key="2">
    <source>
        <dbReference type="Ensembl" id="ENSTRUP00000084692.1"/>
    </source>
</evidence>
<accession>A0A674PG32</accession>
<sequence>CGTYMSQIKEDRDGVRFSWNVWPSSRLEATRLVVPLSCLFTPTKERPDLPPLQYEPVICSQTTCICYYLHQGASVRRSCFHLCGAGTRFMSALLNHFMRCYCTKSN</sequence>
<name>A0A674PG32_TAKRU</name>
<keyword evidence="1" id="KW-0931">ER-Golgi transport</keyword>
<dbReference type="GO" id="GO:0030127">
    <property type="term" value="C:COPII vesicle coat"/>
    <property type="evidence" value="ECO:0007669"/>
    <property type="project" value="TreeGrafter"/>
</dbReference>
<keyword evidence="3" id="KW-1185">Reference proteome</keyword>
<comment type="similarity">
    <text evidence="1">Belongs to the SEC23/SEC24 family. SEC23 subfamily.</text>
</comment>